<gene>
    <name evidence="1" type="ORF">RIF29_29825</name>
</gene>
<accession>A0AAN9EF81</accession>
<keyword evidence="2" id="KW-1185">Reference proteome</keyword>
<evidence type="ECO:0000313" key="2">
    <source>
        <dbReference type="Proteomes" id="UP001372338"/>
    </source>
</evidence>
<dbReference type="Proteomes" id="UP001372338">
    <property type="component" value="Unassembled WGS sequence"/>
</dbReference>
<reference evidence="1 2" key="1">
    <citation type="submission" date="2024-01" db="EMBL/GenBank/DDBJ databases">
        <title>The genomes of 5 underutilized Papilionoideae crops provide insights into root nodulation and disease resistanc.</title>
        <authorList>
            <person name="Yuan L."/>
        </authorList>
    </citation>
    <scope>NUCLEOTIDE SEQUENCE [LARGE SCALE GENOMIC DNA]</scope>
    <source>
        <strain evidence="1">ZHUSHIDOU_FW_LH</strain>
        <tissue evidence="1">Leaf</tissue>
    </source>
</reference>
<sequence>MRLQAKPQSMVLSIAALEQMPQSSAFPFIIPTLNLKVFHIQLLPLSRFHSSVPVPHLPENDSNGCNLVLHPLHFSVVTRNRRFEKKTDRFWKFSEQAEIWVEVELPYDLVSCDYGECSEVNKREESLDQEHEFDEKKKSVENNKDVVLPLRKRISLTKMSETSIWVTGESGSIYERYWNRLEWVIAPHDLPISVGRAIAVFIINRIILALFEAGNQYQVLN</sequence>
<evidence type="ECO:0000313" key="1">
    <source>
        <dbReference type="EMBL" id="KAK7256382.1"/>
    </source>
</evidence>
<dbReference type="PANTHER" id="PTHR36893">
    <property type="entry name" value="OS01G0275950 PROTEIN"/>
    <property type="match status" value="1"/>
</dbReference>
<comment type="caution">
    <text evidence="1">The sequence shown here is derived from an EMBL/GenBank/DDBJ whole genome shotgun (WGS) entry which is preliminary data.</text>
</comment>
<proteinExistence type="predicted"/>
<name>A0AAN9EF81_CROPI</name>
<dbReference type="AlphaFoldDB" id="A0AAN9EF81"/>
<organism evidence="1 2">
    <name type="scientific">Crotalaria pallida</name>
    <name type="common">Smooth rattlebox</name>
    <name type="synonym">Crotalaria striata</name>
    <dbReference type="NCBI Taxonomy" id="3830"/>
    <lineage>
        <taxon>Eukaryota</taxon>
        <taxon>Viridiplantae</taxon>
        <taxon>Streptophyta</taxon>
        <taxon>Embryophyta</taxon>
        <taxon>Tracheophyta</taxon>
        <taxon>Spermatophyta</taxon>
        <taxon>Magnoliopsida</taxon>
        <taxon>eudicotyledons</taxon>
        <taxon>Gunneridae</taxon>
        <taxon>Pentapetalae</taxon>
        <taxon>rosids</taxon>
        <taxon>fabids</taxon>
        <taxon>Fabales</taxon>
        <taxon>Fabaceae</taxon>
        <taxon>Papilionoideae</taxon>
        <taxon>50 kb inversion clade</taxon>
        <taxon>genistoids sensu lato</taxon>
        <taxon>core genistoids</taxon>
        <taxon>Crotalarieae</taxon>
        <taxon>Crotalaria</taxon>
    </lineage>
</organism>
<protein>
    <submittedName>
        <fullName evidence="1">Uncharacterized protein</fullName>
    </submittedName>
</protein>
<dbReference type="EMBL" id="JAYWIO010000006">
    <property type="protein sequence ID" value="KAK7256382.1"/>
    <property type="molecule type" value="Genomic_DNA"/>
</dbReference>
<dbReference type="PANTHER" id="PTHR36893:SF1">
    <property type="entry name" value="BULB-TYPE LECTIN DOMAIN-CONTAINING PROTEIN"/>
    <property type="match status" value="1"/>
</dbReference>